<dbReference type="EMBL" id="AP022586">
    <property type="protein sequence ID" value="BBY17200.1"/>
    <property type="molecule type" value="Genomic_DNA"/>
</dbReference>
<proteinExistence type="predicted"/>
<reference evidence="4 5" key="1">
    <citation type="journal article" date="2019" name="Emerg. Microbes Infect.">
        <title>Comprehensive subspecies identification of 175 nontuberculous mycobacteria species based on 7547 genomic profiles.</title>
        <authorList>
            <person name="Matsumoto Y."/>
            <person name="Kinjo T."/>
            <person name="Motooka D."/>
            <person name="Nabeya D."/>
            <person name="Jung N."/>
            <person name="Uechi K."/>
            <person name="Horii T."/>
            <person name="Iida T."/>
            <person name="Fujita J."/>
            <person name="Nakamura S."/>
        </authorList>
    </citation>
    <scope>NUCLEOTIDE SEQUENCE [LARGE SCALE GENOMIC DNA]</scope>
    <source>
        <strain evidence="4 5">JCM 17423</strain>
    </source>
</reference>
<dbReference type="Pfam" id="PF25547">
    <property type="entry name" value="WXG100_2"/>
    <property type="match status" value="1"/>
</dbReference>
<dbReference type="RefSeq" id="WP_163687581.1">
    <property type="nucleotide sequence ID" value="NZ_AP022586.1"/>
</dbReference>
<evidence type="ECO:0000313" key="4">
    <source>
        <dbReference type="EMBL" id="BBY17200.1"/>
    </source>
</evidence>
<feature type="domain" description="Outer membrane channel protein CpnT-like N-terminal" evidence="3">
    <location>
        <begin position="155"/>
        <end position="247"/>
    </location>
</feature>
<evidence type="ECO:0000259" key="2">
    <source>
        <dbReference type="Pfam" id="PF03496"/>
    </source>
</evidence>
<dbReference type="PANTHER" id="PTHR45725:SF1">
    <property type="entry name" value="DISHEVELLED ASSOCIATED ACTIVATOR OF MORPHOGENESIS, ISOFORM D"/>
    <property type="match status" value="1"/>
</dbReference>
<accession>A0AAD1IK65</accession>
<feature type="compositionally biased region" description="Basic and acidic residues" evidence="1">
    <location>
        <begin position="709"/>
        <end position="719"/>
    </location>
</feature>
<feature type="compositionally biased region" description="Gly residues" evidence="1">
    <location>
        <begin position="526"/>
        <end position="539"/>
    </location>
</feature>
<feature type="region of interest" description="Disordered" evidence="1">
    <location>
        <begin position="447"/>
        <end position="890"/>
    </location>
</feature>
<dbReference type="PANTHER" id="PTHR45725">
    <property type="entry name" value="FORMIN HOMOLOGY 2 FAMILY MEMBER"/>
    <property type="match status" value="1"/>
</dbReference>
<dbReference type="InterPro" id="IPR003540">
    <property type="entry name" value="ADP-ribosyltransferase"/>
</dbReference>
<dbReference type="PROSITE" id="PS51996">
    <property type="entry name" value="TR_MART"/>
    <property type="match status" value="1"/>
</dbReference>
<dbReference type="GO" id="GO:0005576">
    <property type="term" value="C:extracellular region"/>
    <property type="evidence" value="ECO:0007669"/>
    <property type="project" value="InterPro"/>
</dbReference>
<feature type="compositionally biased region" description="Polar residues" evidence="1">
    <location>
        <begin position="599"/>
        <end position="609"/>
    </location>
</feature>
<feature type="domain" description="ADP ribosyltransferase" evidence="2">
    <location>
        <begin position="895"/>
        <end position="1075"/>
    </location>
</feature>
<gene>
    <name evidence="4" type="ORF">MLIT_27920</name>
</gene>
<feature type="compositionally biased region" description="Polar residues" evidence="1">
    <location>
        <begin position="661"/>
        <end position="674"/>
    </location>
</feature>
<feature type="compositionally biased region" description="Polar residues" evidence="1">
    <location>
        <begin position="618"/>
        <end position="635"/>
    </location>
</feature>
<evidence type="ECO:0000256" key="1">
    <source>
        <dbReference type="SAM" id="MobiDB-lite"/>
    </source>
</evidence>
<protein>
    <recommendedName>
        <fullName evidence="6">NAD(+)--protein-arginine ADP-ribosyltransferase</fullName>
    </recommendedName>
</protein>
<dbReference type="Pfam" id="PF03496">
    <property type="entry name" value="ADPrib_exo_Tox"/>
    <property type="match status" value="1"/>
</dbReference>
<dbReference type="Proteomes" id="UP000466607">
    <property type="component" value="Chromosome"/>
</dbReference>
<dbReference type="AlphaFoldDB" id="A0AAD1IK65"/>
<feature type="compositionally biased region" description="Basic and acidic residues" evidence="1">
    <location>
        <begin position="691"/>
        <end position="700"/>
    </location>
</feature>
<feature type="compositionally biased region" description="Basic and acidic residues" evidence="1">
    <location>
        <begin position="756"/>
        <end position="772"/>
    </location>
</feature>
<name>A0AAD1IK65_9MYCO</name>
<dbReference type="InterPro" id="IPR057746">
    <property type="entry name" value="CpnT-like_N"/>
</dbReference>
<dbReference type="InterPro" id="IPR051425">
    <property type="entry name" value="Formin_Homology"/>
</dbReference>
<feature type="compositionally biased region" description="Polar residues" evidence="1">
    <location>
        <begin position="808"/>
        <end position="821"/>
    </location>
</feature>
<evidence type="ECO:0000259" key="3">
    <source>
        <dbReference type="Pfam" id="PF25547"/>
    </source>
</evidence>
<organism evidence="4 5">
    <name type="scientific">Mycolicibacterium litorale</name>
    <dbReference type="NCBI Taxonomy" id="758802"/>
    <lineage>
        <taxon>Bacteria</taxon>
        <taxon>Bacillati</taxon>
        <taxon>Actinomycetota</taxon>
        <taxon>Actinomycetes</taxon>
        <taxon>Mycobacteriales</taxon>
        <taxon>Mycobacteriaceae</taxon>
        <taxon>Mycolicibacterium</taxon>
    </lineage>
</organism>
<feature type="compositionally biased region" description="Pro residues" evidence="1">
    <location>
        <begin position="514"/>
        <end position="523"/>
    </location>
</feature>
<feature type="compositionally biased region" description="Low complexity" evidence="1">
    <location>
        <begin position="547"/>
        <end position="557"/>
    </location>
</feature>
<evidence type="ECO:0000313" key="5">
    <source>
        <dbReference type="Proteomes" id="UP000466607"/>
    </source>
</evidence>
<keyword evidence="5" id="KW-1185">Reference proteome</keyword>
<feature type="compositionally biased region" description="Basic and acidic residues" evidence="1">
    <location>
        <begin position="868"/>
        <end position="890"/>
    </location>
</feature>
<sequence length="1089" mass="111342">MGVAASGLLIEVDPDALIAAGKQMGSLGTQLGMLSDALGQLVSGGIASGTDPAGLNFGLKYGDQAQEFADGLADGANSFKSVGYMIEATGYNYKNADAVSTVGGSGPTGGLGAEPSPTAAGDAATGPNGVMIPPPSKWHLVVPFLNVIPGGMFAGAALTWPTGNSAMMRLTATQWHNLATGLSVFEQEMATVKSTVAAQNIPEGEKIGEVLTKLGQFTTGLADSASTLGTSIDDFAAGVQETQDAIRRLLDRISLDGLWDTVKGIFTGEADDILREVARDIGTVLENFQDQVKGVVGLLEELAAALGDAVTSIQQWVRPKLETLLGDEVGGALADAFTLYTDFQVGLTTGLINTVAGTVSMADPDTWKGMAEVAMSVAQDPSKLPGVLADMGAEFIALDKWSGDHPGRAAGEAAFNIGSLFVPGGALSKTGTVAKGLRATRGLLEDGRIPGLRGLGSGSGTPNLDNVPDLEGVGSRVPDIPEVRPPAIPESLINPTAPGGVDAPSSPRGLEGPAGPPNPPGPAAAPGGGESRGVGGGGDGPPPGPPGTASGPPDSGPVRTDGPSPQPPSPASPGPSQPVDAPSQVPTAGDSAPPATNHAPESSSPSTSPDAGRPASEPSHSPTTQEPPRSETAPSHNGPIHPDAGTSPSPDQHAGGYPPSETHSNAVEPNGQSADRTHTPVDQPAAPPPAAEHHAGHDRTTAAANSPDQHAHTPSEGRQDSAAATPPVGMAGIGPMASHAPGTTHSASPTPTPDARTPEARTPDSRTSDARTPHAGSTEVPRTQQPSATGPAPGHTPTAPVNPAKEPPSSSANQQSPTGLDTPSARGAEASPPPAERPADHRQPDLPNNPPHTGLHDPPANHGIPGERLPDLSDINREYRLPDGSVDPDRFDDWASAVADAYPRITQDGVAGVYDYTTENYQGMNPYLRDIDPLSPQQQSALGADSIESMTDAQRASWEERISDTDDGLAALPPYRADAADSVSSTWRGLHASDELLAQLEMGDIFTDAAYFSTSLDSNVARHFAVSAAPDKTPTLLRVEGHNGVDVSQLSRYTDEAEILFPRGSQFEVVSRTLGADGVVEITLKQVQP</sequence>
<evidence type="ECO:0008006" key="6">
    <source>
        <dbReference type="Google" id="ProtNLM"/>
    </source>
</evidence>
<feature type="compositionally biased region" description="Pro residues" evidence="1">
    <location>
        <begin position="564"/>
        <end position="576"/>
    </location>
</feature>
<dbReference type="SUPFAM" id="SSF56399">
    <property type="entry name" value="ADP-ribosylation"/>
    <property type="match status" value="1"/>
</dbReference>
<feature type="compositionally biased region" description="Low complexity" evidence="1">
    <location>
        <begin position="786"/>
        <end position="799"/>
    </location>
</feature>
<dbReference type="Gene3D" id="3.90.176.10">
    <property type="entry name" value="Toxin ADP-ribosyltransferase, Chain A, domain 1"/>
    <property type="match status" value="1"/>
</dbReference>